<feature type="compositionally biased region" description="Polar residues" evidence="1">
    <location>
        <begin position="60"/>
        <end position="75"/>
    </location>
</feature>
<sequence>MGSELGREAAVEQQQSLGLGPGTLDEGEKLGRGRAPRAWQGRSASCRVAAGFRPGPQDSPRWSTVCSSPRDYAQS</sequence>
<feature type="compositionally biased region" description="Basic and acidic residues" evidence="1">
    <location>
        <begin position="1"/>
        <end position="10"/>
    </location>
</feature>
<evidence type="ECO:0000313" key="2">
    <source>
        <dbReference type="EMBL" id="KAK7813475.1"/>
    </source>
</evidence>
<name>A0AAW0IGP4_MYOGA</name>
<dbReference type="Proteomes" id="UP001488838">
    <property type="component" value="Unassembled WGS sequence"/>
</dbReference>
<feature type="region of interest" description="Disordered" evidence="1">
    <location>
        <begin position="1"/>
        <end position="75"/>
    </location>
</feature>
<keyword evidence="3" id="KW-1185">Reference proteome</keyword>
<comment type="caution">
    <text evidence="2">The sequence shown here is derived from an EMBL/GenBank/DDBJ whole genome shotgun (WGS) entry which is preliminary data.</text>
</comment>
<reference evidence="2 3" key="1">
    <citation type="journal article" date="2023" name="bioRxiv">
        <title>Conserved and derived expression patterns and positive selection on dental genes reveal complex evolutionary context of ever-growing rodent molars.</title>
        <authorList>
            <person name="Calamari Z.T."/>
            <person name="Song A."/>
            <person name="Cohen E."/>
            <person name="Akter M."/>
            <person name="Roy R.D."/>
            <person name="Hallikas O."/>
            <person name="Christensen M.M."/>
            <person name="Li P."/>
            <person name="Marangoni P."/>
            <person name="Jernvall J."/>
            <person name="Klein O.D."/>
        </authorList>
    </citation>
    <scope>NUCLEOTIDE SEQUENCE [LARGE SCALE GENOMIC DNA]</scope>
    <source>
        <strain evidence="2">V071</strain>
    </source>
</reference>
<organism evidence="2 3">
    <name type="scientific">Myodes glareolus</name>
    <name type="common">Bank vole</name>
    <name type="synonym">Clethrionomys glareolus</name>
    <dbReference type="NCBI Taxonomy" id="447135"/>
    <lineage>
        <taxon>Eukaryota</taxon>
        <taxon>Metazoa</taxon>
        <taxon>Chordata</taxon>
        <taxon>Craniata</taxon>
        <taxon>Vertebrata</taxon>
        <taxon>Euteleostomi</taxon>
        <taxon>Mammalia</taxon>
        <taxon>Eutheria</taxon>
        <taxon>Euarchontoglires</taxon>
        <taxon>Glires</taxon>
        <taxon>Rodentia</taxon>
        <taxon>Myomorpha</taxon>
        <taxon>Muroidea</taxon>
        <taxon>Cricetidae</taxon>
        <taxon>Arvicolinae</taxon>
        <taxon>Myodes</taxon>
    </lineage>
</organism>
<proteinExistence type="predicted"/>
<dbReference type="EMBL" id="JBBHLL010000135">
    <property type="protein sequence ID" value="KAK7813475.1"/>
    <property type="molecule type" value="Genomic_DNA"/>
</dbReference>
<gene>
    <name evidence="2" type="ORF">U0070_016993</name>
</gene>
<evidence type="ECO:0000256" key="1">
    <source>
        <dbReference type="SAM" id="MobiDB-lite"/>
    </source>
</evidence>
<dbReference type="AlphaFoldDB" id="A0AAW0IGP4"/>
<accession>A0AAW0IGP4</accession>
<evidence type="ECO:0000313" key="3">
    <source>
        <dbReference type="Proteomes" id="UP001488838"/>
    </source>
</evidence>
<protein>
    <submittedName>
        <fullName evidence="2">Uncharacterized protein</fullName>
    </submittedName>
</protein>